<dbReference type="Proteomes" id="UP000494110">
    <property type="component" value="Unassembled WGS sequence"/>
</dbReference>
<evidence type="ECO:0000313" key="2">
    <source>
        <dbReference type="Proteomes" id="UP000494110"/>
    </source>
</evidence>
<dbReference type="EMBL" id="CABVQN010000003">
    <property type="protein sequence ID" value="VWC75961.1"/>
    <property type="molecule type" value="Genomic_DNA"/>
</dbReference>
<dbReference type="PANTHER" id="PTHR39328">
    <property type="entry name" value="BLL2871 PROTEIN"/>
    <property type="match status" value="1"/>
</dbReference>
<accession>A0A6P2UPX4</accession>
<dbReference type="Pfam" id="PF06267">
    <property type="entry name" value="DUF1028"/>
    <property type="match status" value="1"/>
</dbReference>
<protein>
    <recommendedName>
        <fullName evidence="3">DUF1028 domain-containing protein</fullName>
    </recommendedName>
</protein>
<dbReference type="InterPro" id="IPR010430">
    <property type="entry name" value="DUF1028"/>
</dbReference>
<organism evidence="1 2">
    <name type="scientific">Burkholderia lata (strain ATCC 17760 / DSM 23089 / LMG 22485 / NCIMB 9086 / R18194 / 383)</name>
    <dbReference type="NCBI Taxonomy" id="482957"/>
    <lineage>
        <taxon>Bacteria</taxon>
        <taxon>Pseudomonadati</taxon>
        <taxon>Pseudomonadota</taxon>
        <taxon>Betaproteobacteria</taxon>
        <taxon>Burkholderiales</taxon>
        <taxon>Burkholderiaceae</taxon>
        <taxon>Burkholderia</taxon>
        <taxon>Burkholderia cepacia complex</taxon>
    </lineage>
</organism>
<evidence type="ECO:0000313" key="1">
    <source>
        <dbReference type="EMBL" id="VWC75961.1"/>
    </source>
</evidence>
<reference evidence="1 2" key="1">
    <citation type="submission" date="2019-09" db="EMBL/GenBank/DDBJ databases">
        <authorList>
            <person name="Depoorter E."/>
        </authorList>
    </citation>
    <scope>NUCLEOTIDE SEQUENCE [LARGE SCALE GENOMIC DNA]</scope>
    <source>
        <strain evidence="1">R-39750</strain>
    </source>
</reference>
<sequence>MRVISRRVRRMWTGTFSIVARCPVAESVGVAVATAIPGAGAICPFGSPHGAISTQSFNNYYFGVDGLRYLGEGLPAPAVGEALLASDEDRELRQLLLVDNTGRSWAFTGNRCVGECGHMIGEGYAVAGNMLVSREVLKAMARCFEDTAGAELTLAERLLQVLEAGQAAGGDKRGKQSAALKVYSSQSLIPLCDLRVDEHATPVAELRRVYEVAKRELLPFMAAMPTRTALAGNMSESLRELLSMSPEERVPR</sequence>
<name>A0A6P2UPX4_BURL3</name>
<dbReference type="SUPFAM" id="SSF56235">
    <property type="entry name" value="N-terminal nucleophile aminohydrolases (Ntn hydrolases)"/>
    <property type="match status" value="1"/>
</dbReference>
<dbReference type="InterPro" id="IPR029055">
    <property type="entry name" value="Ntn_hydrolases_N"/>
</dbReference>
<dbReference type="AlphaFoldDB" id="A0A6P2UPX4"/>
<evidence type="ECO:0008006" key="3">
    <source>
        <dbReference type="Google" id="ProtNLM"/>
    </source>
</evidence>
<dbReference type="PANTHER" id="PTHR39328:SF1">
    <property type="entry name" value="BLL2871 PROTEIN"/>
    <property type="match status" value="1"/>
</dbReference>
<proteinExistence type="predicted"/>
<gene>
    <name evidence="1" type="ORF">BLA39750_00872</name>
</gene>
<dbReference type="Gene3D" id="3.60.20.10">
    <property type="entry name" value="Glutamine Phosphoribosylpyrophosphate, subunit 1, domain 1"/>
    <property type="match status" value="1"/>
</dbReference>